<accession>A0ABR1EBG0</accession>
<organism evidence="1 2">
    <name type="scientific">Necator americanus</name>
    <name type="common">Human hookworm</name>
    <dbReference type="NCBI Taxonomy" id="51031"/>
    <lineage>
        <taxon>Eukaryota</taxon>
        <taxon>Metazoa</taxon>
        <taxon>Ecdysozoa</taxon>
        <taxon>Nematoda</taxon>
        <taxon>Chromadorea</taxon>
        <taxon>Rhabditida</taxon>
        <taxon>Rhabditina</taxon>
        <taxon>Rhabditomorpha</taxon>
        <taxon>Strongyloidea</taxon>
        <taxon>Ancylostomatidae</taxon>
        <taxon>Bunostominae</taxon>
        <taxon>Necator</taxon>
    </lineage>
</organism>
<evidence type="ECO:0000313" key="1">
    <source>
        <dbReference type="EMBL" id="KAK6759645.1"/>
    </source>
</evidence>
<dbReference type="CTD" id="25340593"/>
<proteinExistence type="predicted"/>
<dbReference type="KEGG" id="nai:NECAME_00549"/>
<evidence type="ECO:0000313" key="2">
    <source>
        <dbReference type="Proteomes" id="UP001303046"/>
    </source>
</evidence>
<comment type="caution">
    <text evidence="1">The sequence shown here is derived from an EMBL/GenBank/DDBJ whole genome shotgun (WGS) entry which is preliminary data.</text>
</comment>
<keyword evidence="2" id="KW-1185">Reference proteome</keyword>
<gene>
    <name evidence="1" type="primary">Necator_chrX.g21468</name>
    <name evidence="1" type="ORF">RB195_021307</name>
</gene>
<reference evidence="1 2" key="1">
    <citation type="submission" date="2023-08" db="EMBL/GenBank/DDBJ databases">
        <title>A Necator americanus chromosomal reference genome.</title>
        <authorList>
            <person name="Ilik V."/>
            <person name="Petrzelkova K.J."/>
            <person name="Pardy F."/>
            <person name="Fuh T."/>
            <person name="Niatou-Singa F.S."/>
            <person name="Gouil Q."/>
            <person name="Baker L."/>
            <person name="Ritchie M.E."/>
            <person name="Jex A.R."/>
            <person name="Gazzola D."/>
            <person name="Li H."/>
            <person name="Toshio Fujiwara R."/>
            <person name="Zhan B."/>
            <person name="Aroian R.V."/>
            <person name="Pafco B."/>
            <person name="Schwarz E.M."/>
        </authorList>
    </citation>
    <scope>NUCLEOTIDE SEQUENCE [LARGE SCALE GENOMIC DNA]</scope>
    <source>
        <strain evidence="1 2">Aroian</strain>
        <tissue evidence="1">Whole animal</tissue>
    </source>
</reference>
<dbReference type="EMBL" id="JAVFWL010000006">
    <property type="protein sequence ID" value="KAK6759645.1"/>
    <property type="molecule type" value="Genomic_DNA"/>
</dbReference>
<sequence>MPEIKALLTPKVAIPVASGAVLLIAATFVAVFYIRNPTVAENLFSHDGETTTTTDDDRRLHAGTVAGVPHPSTSSAHSVMMTTREPPANGISATTSSSGSSTTSHATMMSTITAGAASGHPGNLDSSASTVHAIEPTKREK</sequence>
<protein>
    <submittedName>
        <fullName evidence="1">Uncharacterized protein</fullName>
    </submittedName>
</protein>
<name>A0ABR1EBG0_NECAM</name>
<dbReference type="Proteomes" id="UP001303046">
    <property type="component" value="Unassembled WGS sequence"/>
</dbReference>